<dbReference type="PANTHER" id="PTHR33692">
    <property type="entry name" value="RIBOSOME MATURATION FACTOR RIMM"/>
    <property type="match status" value="1"/>
</dbReference>
<dbReference type="GO" id="GO:0005840">
    <property type="term" value="C:ribosome"/>
    <property type="evidence" value="ECO:0007669"/>
    <property type="project" value="InterPro"/>
</dbReference>
<gene>
    <name evidence="1" type="ORF">FSB_LOCUS42852</name>
</gene>
<proteinExistence type="predicted"/>
<name>A0A2N9HT80_FAGSY</name>
<dbReference type="PANTHER" id="PTHR33692:SF1">
    <property type="entry name" value="RIBOSOME MATURATION FACTOR RIMM"/>
    <property type="match status" value="1"/>
</dbReference>
<evidence type="ECO:0000313" key="1">
    <source>
        <dbReference type="EMBL" id="SPD14970.1"/>
    </source>
</evidence>
<dbReference type="EMBL" id="OIVN01004013">
    <property type="protein sequence ID" value="SPD14970.1"/>
    <property type="molecule type" value="Genomic_DNA"/>
</dbReference>
<sequence>MKAGWAKQLVGSTLLVREEDKPELDEGEFYSRDLVGMRVVLKETNEFMGTVVNVYSSGARFESNTIYYTDDNWYQMNEDYLYGGHDCGVFNLKDGSSKTLYQCDFERIDPPPFWIIPTRC</sequence>
<dbReference type="AlphaFoldDB" id="A0A2N9HT80"/>
<dbReference type="GO" id="GO:0043022">
    <property type="term" value="F:ribosome binding"/>
    <property type="evidence" value="ECO:0007669"/>
    <property type="project" value="InterPro"/>
</dbReference>
<dbReference type="GO" id="GO:0006364">
    <property type="term" value="P:rRNA processing"/>
    <property type="evidence" value="ECO:0007669"/>
    <property type="project" value="InterPro"/>
</dbReference>
<accession>A0A2N9HT80</accession>
<protein>
    <recommendedName>
        <fullName evidence="2">DUF295 domain-containing protein</fullName>
    </recommendedName>
</protein>
<dbReference type="Gene3D" id="2.30.30.240">
    <property type="entry name" value="PRC-barrel domain"/>
    <property type="match status" value="1"/>
</dbReference>
<reference evidence="1" key="1">
    <citation type="submission" date="2018-02" db="EMBL/GenBank/DDBJ databases">
        <authorList>
            <person name="Cohen D.B."/>
            <person name="Kent A.D."/>
        </authorList>
    </citation>
    <scope>NUCLEOTIDE SEQUENCE</scope>
</reference>
<organism evidence="1">
    <name type="scientific">Fagus sylvatica</name>
    <name type="common">Beechnut</name>
    <dbReference type="NCBI Taxonomy" id="28930"/>
    <lineage>
        <taxon>Eukaryota</taxon>
        <taxon>Viridiplantae</taxon>
        <taxon>Streptophyta</taxon>
        <taxon>Embryophyta</taxon>
        <taxon>Tracheophyta</taxon>
        <taxon>Spermatophyta</taxon>
        <taxon>Magnoliopsida</taxon>
        <taxon>eudicotyledons</taxon>
        <taxon>Gunneridae</taxon>
        <taxon>Pentapetalae</taxon>
        <taxon>rosids</taxon>
        <taxon>fabids</taxon>
        <taxon>Fagales</taxon>
        <taxon>Fagaceae</taxon>
        <taxon>Fagus</taxon>
    </lineage>
</organism>
<dbReference type="InterPro" id="IPR011961">
    <property type="entry name" value="RimM"/>
</dbReference>
<evidence type="ECO:0008006" key="2">
    <source>
        <dbReference type="Google" id="ProtNLM"/>
    </source>
</evidence>